<dbReference type="InterPro" id="IPR036390">
    <property type="entry name" value="WH_DNA-bd_sf"/>
</dbReference>
<dbReference type="STRING" id="440168.SAMN04487974_10487"/>
<dbReference type="SMART" id="SM00345">
    <property type="entry name" value="HTH_GNTR"/>
    <property type="match status" value="1"/>
</dbReference>
<evidence type="ECO:0000256" key="3">
    <source>
        <dbReference type="ARBA" id="ARBA00023163"/>
    </source>
</evidence>
<name>A0A1G7VE53_9HYPH</name>
<keyword evidence="6" id="KW-1185">Reference proteome</keyword>
<dbReference type="EMBL" id="FNCS01000004">
    <property type="protein sequence ID" value="SDG58125.1"/>
    <property type="molecule type" value="Genomic_DNA"/>
</dbReference>
<dbReference type="GO" id="GO:0003677">
    <property type="term" value="F:DNA binding"/>
    <property type="evidence" value="ECO:0007669"/>
    <property type="project" value="UniProtKB-KW"/>
</dbReference>
<organism evidence="5 6">
    <name type="scientific">Pelagibacterium luteolum</name>
    <dbReference type="NCBI Taxonomy" id="440168"/>
    <lineage>
        <taxon>Bacteria</taxon>
        <taxon>Pseudomonadati</taxon>
        <taxon>Pseudomonadota</taxon>
        <taxon>Alphaproteobacteria</taxon>
        <taxon>Hyphomicrobiales</taxon>
        <taxon>Devosiaceae</taxon>
        <taxon>Pelagibacterium</taxon>
    </lineage>
</organism>
<dbReference type="InterPro" id="IPR008920">
    <property type="entry name" value="TF_FadR/GntR_C"/>
</dbReference>
<evidence type="ECO:0000256" key="2">
    <source>
        <dbReference type="ARBA" id="ARBA00023125"/>
    </source>
</evidence>
<dbReference type="RefSeq" id="WP_090595135.1">
    <property type="nucleotide sequence ID" value="NZ_FNCS01000004.1"/>
</dbReference>
<protein>
    <submittedName>
        <fullName evidence="5">DNA-binding transcriptional regulator, GntR family</fullName>
    </submittedName>
</protein>
<dbReference type="SMART" id="SM00895">
    <property type="entry name" value="FCD"/>
    <property type="match status" value="1"/>
</dbReference>
<gene>
    <name evidence="5" type="ORF">SAMN04487974_10487</name>
</gene>
<sequence length="229" mass="25363">MSGTKLMHDGHDETSDTVGEQAFRRIRSDIISGELKPGQKLKLERLKSQYGVSVSTLREILNRLTTEDLVIAEGQRGFEVSPASVDNLREVGDLRLVLENHALALSFASGDLDWEADVVAAHHKLSSIERALLAGDKNRTFEWIKYDFAFHHSLIAACGSKSLLAIHQSIFDRFMRYHLLAASFRGDGVSHDHRELFDFALARDVAGAQAKLAAHIHAGIDHILSTGKL</sequence>
<accession>A0A1G7VE53</accession>
<feature type="domain" description="HTH gntR-type" evidence="4">
    <location>
        <begin position="16"/>
        <end position="83"/>
    </location>
</feature>
<dbReference type="Gene3D" id="1.10.10.10">
    <property type="entry name" value="Winged helix-like DNA-binding domain superfamily/Winged helix DNA-binding domain"/>
    <property type="match status" value="1"/>
</dbReference>
<dbReference type="PANTHER" id="PTHR43537:SF20">
    <property type="entry name" value="HTH-TYPE TRANSCRIPTIONAL REPRESSOR GLAR"/>
    <property type="match status" value="1"/>
</dbReference>
<dbReference type="InterPro" id="IPR036388">
    <property type="entry name" value="WH-like_DNA-bd_sf"/>
</dbReference>
<evidence type="ECO:0000313" key="6">
    <source>
        <dbReference type="Proteomes" id="UP000199495"/>
    </source>
</evidence>
<dbReference type="Pfam" id="PF00392">
    <property type="entry name" value="GntR"/>
    <property type="match status" value="1"/>
</dbReference>
<dbReference type="GO" id="GO:0003700">
    <property type="term" value="F:DNA-binding transcription factor activity"/>
    <property type="evidence" value="ECO:0007669"/>
    <property type="project" value="InterPro"/>
</dbReference>
<proteinExistence type="predicted"/>
<dbReference type="OrthoDB" id="8680240at2"/>
<dbReference type="Proteomes" id="UP000199495">
    <property type="component" value="Unassembled WGS sequence"/>
</dbReference>
<dbReference type="InterPro" id="IPR000524">
    <property type="entry name" value="Tscrpt_reg_HTH_GntR"/>
</dbReference>
<dbReference type="PROSITE" id="PS50949">
    <property type="entry name" value="HTH_GNTR"/>
    <property type="match status" value="1"/>
</dbReference>
<keyword evidence="3" id="KW-0804">Transcription</keyword>
<dbReference type="SUPFAM" id="SSF48008">
    <property type="entry name" value="GntR ligand-binding domain-like"/>
    <property type="match status" value="1"/>
</dbReference>
<dbReference type="AlphaFoldDB" id="A0A1G7VE53"/>
<dbReference type="InterPro" id="IPR011711">
    <property type="entry name" value="GntR_C"/>
</dbReference>
<keyword evidence="2 5" id="KW-0238">DNA-binding</keyword>
<evidence type="ECO:0000313" key="5">
    <source>
        <dbReference type="EMBL" id="SDG58125.1"/>
    </source>
</evidence>
<dbReference type="Gene3D" id="1.20.120.530">
    <property type="entry name" value="GntR ligand-binding domain-like"/>
    <property type="match status" value="1"/>
</dbReference>
<keyword evidence="1" id="KW-0805">Transcription regulation</keyword>
<dbReference type="Pfam" id="PF07729">
    <property type="entry name" value="FCD"/>
    <property type="match status" value="1"/>
</dbReference>
<evidence type="ECO:0000259" key="4">
    <source>
        <dbReference type="PROSITE" id="PS50949"/>
    </source>
</evidence>
<dbReference type="CDD" id="cd07377">
    <property type="entry name" value="WHTH_GntR"/>
    <property type="match status" value="1"/>
</dbReference>
<dbReference type="PANTHER" id="PTHR43537">
    <property type="entry name" value="TRANSCRIPTIONAL REGULATOR, GNTR FAMILY"/>
    <property type="match status" value="1"/>
</dbReference>
<reference evidence="5 6" key="1">
    <citation type="submission" date="2016-10" db="EMBL/GenBank/DDBJ databases">
        <authorList>
            <person name="de Groot N.N."/>
        </authorList>
    </citation>
    <scope>NUCLEOTIDE SEQUENCE [LARGE SCALE GENOMIC DNA]</scope>
    <source>
        <strain evidence="5 6">CGMCC 1.10267</strain>
    </source>
</reference>
<dbReference type="SUPFAM" id="SSF46785">
    <property type="entry name" value="Winged helix' DNA-binding domain"/>
    <property type="match status" value="1"/>
</dbReference>
<evidence type="ECO:0000256" key="1">
    <source>
        <dbReference type="ARBA" id="ARBA00023015"/>
    </source>
</evidence>